<organism evidence="1 2">
    <name type="scientific">Paenibacillus glycanilyticus</name>
    <dbReference type="NCBI Taxonomy" id="126569"/>
    <lineage>
        <taxon>Bacteria</taxon>
        <taxon>Bacillati</taxon>
        <taxon>Bacillota</taxon>
        <taxon>Bacilli</taxon>
        <taxon>Bacillales</taxon>
        <taxon>Paenibacillaceae</taxon>
        <taxon>Paenibacillus</taxon>
    </lineage>
</organism>
<dbReference type="Proteomes" id="UP001285921">
    <property type="component" value="Unassembled WGS sequence"/>
</dbReference>
<accession>A0ABQ6NIF4</accession>
<keyword evidence="2" id="KW-1185">Reference proteome</keyword>
<gene>
    <name evidence="1" type="ORF">PghCCS26_11090</name>
</gene>
<protein>
    <submittedName>
        <fullName evidence="1">Uncharacterized protein</fullName>
    </submittedName>
</protein>
<reference evidence="1 2" key="1">
    <citation type="submission" date="2023-05" db="EMBL/GenBank/DDBJ databases">
        <title>Draft genome of Paenibacillus sp. CCS26.</title>
        <authorList>
            <person name="Akita H."/>
            <person name="Shinto Y."/>
            <person name="Kimura Z."/>
        </authorList>
    </citation>
    <scope>NUCLEOTIDE SEQUENCE [LARGE SCALE GENOMIC DNA]</scope>
    <source>
        <strain evidence="1 2">CCS26</strain>
    </source>
</reference>
<comment type="caution">
    <text evidence="1">The sequence shown here is derived from an EMBL/GenBank/DDBJ whole genome shotgun (WGS) entry which is preliminary data.</text>
</comment>
<proteinExistence type="predicted"/>
<evidence type="ECO:0000313" key="2">
    <source>
        <dbReference type="Proteomes" id="UP001285921"/>
    </source>
</evidence>
<dbReference type="EMBL" id="BTCL01000003">
    <property type="protein sequence ID" value="GMK43982.1"/>
    <property type="molecule type" value="Genomic_DNA"/>
</dbReference>
<name>A0ABQ6NIF4_9BACL</name>
<sequence length="230" mass="26585">MDIRQLAAYAPRLYFDKQEPFYPVRVGVSVLHRGEKSPSFPRRFEQLADGIDYVIEFAIYWDYDIQHLYELEHVWVYVDRNGEIADAEASFHGKYLKALLPDRSNLAGKTVSVYSQPGKHAFSPLPVLFELLPSARTATEEGAGWDGLTLPDWYTAKGNYDDKTSKLVRIYQQSYHRFTPSFEFVPYELAEQENLFVPWKSLYEEIPDRIEAELATIRHTLAGLKEPLEG</sequence>
<dbReference type="RefSeq" id="WP_317979090.1">
    <property type="nucleotide sequence ID" value="NZ_BTCL01000003.1"/>
</dbReference>
<evidence type="ECO:0000313" key="1">
    <source>
        <dbReference type="EMBL" id="GMK43982.1"/>
    </source>
</evidence>